<feature type="region of interest" description="Disordered" evidence="2">
    <location>
        <begin position="1"/>
        <end position="35"/>
    </location>
</feature>
<dbReference type="AlphaFoldDB" id="A0A1J9PK43"/>
<reference evidence="3 4" key="1">
    <citation type="submission" date="2015-07" db="EMBL/GenBank/DDBJ databases">
        <title>Emmonsia species relationships and genome sequence.</title>
        <authorList>
            <consortium name="The Broad Institute Genomics Platform"/>
            <person name="Cuomo C.A."/>
            <person name="Munoz J.F."/>
            <person name="Imamovic A."/>
            <person name="Priest M.E."/>
            <person name="Young S."/>
            <person name="Clay O.K."/>
            <person name="McEwen J.G."/>
        </authorList>
    </citation>
    <scope>NUCLEOTIDE SEQUENCE [LARGE SCALE GENOMIC DNA]</scope>
    <source>
        <strain evidence="3 4">UAMH 9510</strain>
    </source>
</reference>
<evidence type="ECO:0000256" key="1">
    <source>
        <dbReference type="SAM" id="Coils"/>
    </source>
</evidence>
<dbReference type="VEuPathDB" id="FungiDB:AJ78_03060"/>
<dbReference type="Proteomes" id="UP000182235">
    <property type="component" value="Unassembled WGS sequence"/>
</dbReference>
<accession>A0A1J9PK43</accession>
<name>A0A1J9PK43_9EURO</name>
<feature type="coiled-coil region" evidence="1">
    <location>
        <begin position="49"/>
        <end position="76"/>
    </location>
</feature>
<dbReference type="OrthoDB" id="4188387at2759"/>
<dbReference type="EMBL" id="LGRN01000091">
    <property type="protein sequence ID" value="OJD16817.1"/>
    <property type="molecule type" value="Genomic_DNA"/>
</dbReference>
<comment type="caution">
    <text evidence="3">The sequence shown here is derived from an EMBL/GenBank/DDBJ whole genome shotgun (WGS) entry which is preliminary data.</text>
</comment>
<sequence length="217" mass="25129">MPVSTRFTNREETPENQNIAPGSFPTPTTNQKPRNNATVREDMADQDETAVLRQRIAQLNVELQQMRASIATANTHKEILLAIKQSHTEDILTTKPLETASKDMKRFWEERNSWLYNFIRRARLFKEFNDMTATATFGGFNRPFLERLLTIRVEYIRLGYTTTPNFIFFDKLLNGLTKSWSSFIKDRMDQVAKDGNTPSAEDDILGLCKDILLQYCH</sequence>
<proteinExistence type="predicted"/>
<evidence type="ECO:0000313" key="4">
    <source>
        <dbReference type="Proteomes" id="UP000182235"/>
    </source>
</evidence>
<gene>
    <name evidence="3" type="ORF">AJ78_03060</name>
</gene>
<evidence type="ECO:0000313" key="3">
    <source>
        <dbReference type="EMBL" id="OJD16817.1"/>
    </source>
</evidence>
<protein>
    <submittedName>
        <fullName evidence="3">Uncharacterized protein</fullName>
    </submittedName>
</protein>
<evidence type="ECO:0000256" key="2">
    <source>
        <dbReference type="SAM" id="MobiDB-lite"/>
    </source>
</evidence>
<keyword evidence="1" id="KW-0175">Coiled coil</keyword>
<keyword evidence="4" id="KW-1185">Reference proteome</keyword>
<organism evidence="3 4">
    <name type="scientific">Emergomyces pasteurianus Ep9510</name>
    <dbReference type="NCBI Taxonomy" id="1447872"/>
    <lineage>
        <taxon>Eukaryota</taxon>
        <taxon>Fungi</taxon>
        <taxon>Dikarya</taxon>
        <taxon>Ascomycota</taxon>
        <taxon>Pezizomycotina</taxon>
        <taxon>Eurotiomycetes</taxon>
        <taxon>Eurotiomycetidae</taxon>
        <taxon>Onygenales</taxon>
        <taxon>Ajellomycetaceae</taxon>
        <taxon>Emergomyces</taxon>
    </lineage>
</organism>
<feature type="compositionally biased region" description="Polar residues" evidence="2">
    <location>
        <begin position="15"/>
        <end position="35"/>
    </location>
</feature>